<dbReference type="EMBL" id="BARU01019405">
    <property type="protein sequence ID" value="GAH52303.1"/>
    <property type="molecule type" value="Genomic_DNA"/>
</dbReference>
<keyword evidence="2" id="KW-0808">Transferase</keyword>
<dbReference type="InterPro" id="IPR013102">
    <property type="entry name" value="PYNP_C"/>
</dbReference>
<name>X1I412_9ZZZZ</name>
<dbReference type="GO" id="GO:0004645">
    <property type="term" value="F:1,4-alpha-oligoglucan phosphorylase activity"/>
    <property type="evidence" value="ECO:0007669"/>
    <property type="project" value="InterPro"/>
</dbReference>
<evidence type="ECO:0000256" key="1">
    <source>
        <dbReference type="ARBA" id="ARBA00022676"/>
    </source>
</evidence>
<organism evidence="4">
    <name type="scientific">marine sediment metagenome</name>
    <dbReference type="NCBI Taxonomy" id="412755"/>
    <lineage>
        <taxon>unclassified sequences</taxon>
        <taxon>metagenomes</taxon>
        <taxon>ecological metagenomes</taxon>
    </lineage>
</organism>
<protein>
    <recommendedName>
        <fullName evidence="3">Pyrimidine nucleoside phosphorylase C-terminal domain-containing protein</fullName>
    </recommendedName>
</protein>
<dbReference type="PANTHER" id="PTHR10515">
    <property type="entry name" value="THYMIDINE PHOSPHORYLASE"/>
    <property type="match status" value="1"/>
</dbReference>
<dbReference type="GO" id="GO:0006213">
    <property type="term" value="P:pyrimidine nucleoside metabolic process"/>
    <property type="evidence" value="ECO:0007669"/>
    <property type="project" value="InterPro"/>
</dbReference>
<dbReference type="GO" id="GO:0016763">
    <property type="term" value="F:pentosyltransferase activity"/>
    <property type="evidence" value="ECO:0007669"/>
    <property type="project" value="InterPro"/>
</dbReference>
<feature type="domain" description="Pyrimidine nucleoside phosphorylase C-terminal" evidence="3">
    <location>
        <begin position="199"/>
        <end position="266"/>
    </location>
</feature>
<dbReference type="GO" id="GO:0006196">
    <property type="term" value="P:AMP catabolic process"/>
    <property type="evidence" value="ECO:0007669"/>
    <property type="project" value="TreeGrafter"/>
</dbReference>
<accession>X1I412</accession>
<reference evidence="4" key="1">
    <citation type="journal article" date="2014" name="Front. Microbiol.">
        <title>High frequency of phylogenetically diverse reductive dehalogenase-homologous genes in deep subseafloor sedimentary metagenomes.</title>
        <authorList>
            <person name="Kawai M."/>
            <person name="Futagami T."/>
            <person name="Toyoda A."/>
            <person name="Takaki Y."/>
            <person name="Nishi S."/>
            <person name="Hori S."/>
            <person name="Arai W."/>
            <person name="Tsubouchi T."/>
            <person name="Morono Y."/>
            <person name="Uchiyama I."/>
            <person name="Ito T."/>
            <person name="Fujiyama A."/>
            <person name="Inagaki F."/>
            <person name="Takami H."/>
        </authorList>
    </citation>
    <scope>NUCLEOTIDE SEQUENCE</scope>
    <source>
        <strain evidence="4">Expedition CK06-06</strain>
    </source>
</reference>
<dbReference type="InterPro" id="IPR035902">
    <property type="entry name" value="Nuc_phospho_transferase"/>
</dbReference>
<keyword evidence="1" id="KW-0328">Glycosyltransferase</keyword>
<evidence type="ECO:0000313" key="4">
    <source>
        <dbReference type="EMBL" id="GAH52303.1"/>
    </source>
</evidence>
<dbReference type="SUPFAM" id="SSF54680">
    <property type="entry name" value="Pyrimidine nucleoside phosphorylase C-terminal domain"/>
    <property type="match status" value="1"/>
</dbReference>
<dbReference type="SMART" id="SM00941">
    <property type="entry name" value="PYNP_C"/>
    <property type="match status" value="1"/>
</dbReference>
<dbReference type="PANTHER" id="PTHR10515:SF0">
    <property type="entry name" value="THYMIDINE PHOSPHORYLASE"/>
    <property type="match status" value="1"/>
</dbReference>
<dbReference type="Gene3D" id="3.40.1030.10">
    <property type="entry name" value="Nucleoside phosphorylase/phosphoribosyltransferase catalytic domain"/>
    <property type="match status" value="1"/>
</dbReference>
<dbReference type="SUPFAM" id="SSF52418">
    <property type="entry name" value="Nucleoside phosphorylase/phosphoribosyltransferase catalytic domain"/>
    <property type="match status" value="1"/>
</dbReference>
<dbReference type="GO" id="GO:0006206">
    <property type="term" value="P:pyrimidine nucleobase metabolic process"/>
    <property type="evidence" value="ECO:0007669"/>
    <property type="project" value="InterPro"/>
</dbReference>
<dbReference type="InterPro" id="IPR000053">
    <property type="entry name" value="Thymidine/pyrmidine_PPase"/>
</dbReference>
<gene>
    <name evidence="4" type="ORF">S03H2_31952</name>
</gene>
<comment type="caution">
    <text evidence="4">The sequence shown here is derived from an EMBL/GenBank/DDBJ whole genome shotgun (WGS) entry which is preliminary data.</text>
</comment>
<dbReference type="AlphaFoldDB" id="X1I412"/>
<evidence type="ECO:0000259" key="3">
    <source>
        <dbReference type="SMART" id="SM00941"/>
    </source>
</evidence>
<evidence type="ECO:0000256" key="2">
    <source>
        <dbReference type="ARBA" id="ARBA00022679"/>
    </source>
</evidence>
<dbReference type="GO" id="GO:0005829">
    <property type="term" value="C:cytosol"/>
    <property type="evidence" value="ECO:0007669"/>
    <property type="project" value="TreeGrafter"/>
</dbReference>
<proteinExistence type="predicted"/>
<sequence length="275" mass="29817">NGACIILGGHLETAPADSILIRIEKNLHLDPFGLMIPSILAKKMSMGVKKLVLDIPCGKGTKFKNADEGRKFALFFKEISRKVKIDTECALTNAIQPIGHCVGPAIEAREALHLLYDYKKGPNSLIEKSTDLAGILLEMGGKAQQGTGQQMAKNILKSGKALEKMKEIIEIQEGNPNIKPEDIEVGPEEAEFFSAKSGYVTDIDNSIINKIAKTAGCPQEKLAGVQLFKKIGALVKEGDLIFKIYAKNSSKLEKATKIFNASSPVILGGMIIERI</sequence>
<dbReference type="Pfam" id="PF07831">
    <property type="entry name" value="PYNP_C"/>
    <property type="match status" value="1"/>
</dbReference>
<dbReference type="Gene3D" id="3.90.1170.30">
    <property type="entry name" value="Pyrimidine nucleoside phosphorylase-like, C-terminal domain"/>
    <property type="match status" value="1"/>
</dbReference>
<dbReference type="InterPro" id="IPR036566">
    <property type="entry name" value="PYNP-like_C_sf"/>
</dbReference>
<feature type="non-terminal residue" evidence="4">
    <location>
        <position position="1"/>
    </location>
</feature>